<keyword evidence="8" id="KW-0732">Signal</keyword>
<keyword evidence="2" id="KW-1003">Cell membrane</keyword>
<evidence type="ECO:0000256" key="5">
    <source>
        <dbReference type="ARBA" id="ARBA00023157"/>
    </source>
</evidence>
<feature type="domain" description="Fibronectin type-III" evidence="10">
    <location>
        <begin position="786"/>
        <end position="887"/>
    </location>
</feature>
<feature type="domain" description="Ig-like" evidence="9">
    <location>
        <begin position="414"/>
        <end position="494"/>
    </location>
</feature>
<feature type="signal peptide" evidence="8">
    <location>
        <begin position="1"/>
        <end position="24"/>
    </location>
</feature>
<dbReference type="InterPro" id="IPR036116">
    <property type="entry name" value="FN3_sf"/>
</dbReference>
<comment type="caution">
    <text evidence="11">The sequence shown here is derived from an EMBL/GenBank/DDBJ whole genome shotgun (WGS) entry which is preliminary data.</text>
</comment>
<dbReference type="Gene3D" id="2.60.40.10">
    <property type="entry name" value="Immunoglobulins"/>
    <property type="match status" value="10"/>
</dbReference>
<protein>
    <recommendedName>
        <fullName evidence="13">Contactin</fullName>
    </recommendedName>
</protein>
<dbReference type="InterPro" id="IPR003599">
    <property type="entry name" value="Ig_sub"/>
</dbReference>
<evidence type="ECO:0000256" key="3">
    <source>
        <dbReference type="ARBA" id="ARBA00022737"/>
    </source>
</evidence>
<dbReference type="SMART" id="SM00060">
    <property type="entry name" value="FN3"/>
    <property type="match status" value="4"/>
</dbReference>
<organism evidence="11 12">
    <name type="scientific">Parthenolecanium corni</name>
    <dbReference type="NCBI Taxonomy" id="536013"/>
    <lineage>
        <taxon>Eukaryota</taxon>
        <taxon>Metazoa</taxon>
        <taxon>Ecdysozoa</taxon>
        <taxon>Arthropoda</taxon>
        <taxon>Hexapoda</taxon>
        <taxon>Insecta</taxon>
        <taxon>Pterygota</taxon>
        <taxon>Neoptera</taxon>
        <taxon>Paraneoptera</taxon>
        <taxon>Hemiptera</taxon>
        <taxon>Sternorrhyncha</taxon>
        <taxon>Coccoidea</taxon>
        <taxon>Coccidae</taxon>
        <taxon>Parthenolecanium</taxon>
    </lineage>
</organism>
<evidence type="ECO:0000259" key="9">
    <source>
        <dbReference type="PROSITE" id="PS50835"/>
    </source>
</evidence>
<dbReference type="Proteomes" id="UP001367676">
    <property type="component" value="Unassembled WGS sequence"/>
</dbReference>
<evidence type="ECO:0000256" key="7">
    <source>
        <dbReference type="ARBA" id="ARBA00023319"/>
    </source>
</evidence>
<dbReference type="SUPFAM" id="SSF48726">
    <property type="entry name" value="Immunoglobulin"/>
    <property type="match status" value="6"/>
</dbReference>
<feature type="domain" description="Fibronectin type-III" evidence="10">
    <location>
        <begin position="889"/>
        <end position="995"/>
    </location>
</feature>
<evidence type="ECO:0000256" key="6">
    <source>
        <dbReference type="ARBA" id="ARBA00023180"/>
    </source>
</evidence>
<evidence type="ECO:0000256" key="1">
    <source>
        <dbReference type="ARBA" id="ARBA00004236"/>
    </source>
</evidence>
<dbReference type="InterPro" id="IPR036179">
    <property type="entry name" value="Ig-like_dom_sf"/>
</dbReference>
<dbReference type="InterPro" id="IPR003598">
    <property type="entry name" value="Ig_sub2"/>
</dbReference>
<proteinExistence type="predicted"/>
<dbReference type="InterPro" id="IPR016186">
    <property type="entry name" value="C-type_lectin-like/link_sf"/>
</dbReference>
<dbReference type="CDD" id="cd00063">
    <property type="entry name" value="FN3"/>
    <property type="match status" value="4"/>
</dbReference>
<dbReference type="Pfam" id="PF13927">
    <property type="entry name" value="Ig_3"/>
    <property type="match status" value="5"/>
</dbReference>
<dbReference type="InterPro" id="IPR013783">
    <property type="entry name" value="Ig-like_fold"/>
</dbReference>
<dbReference type="GO" id="GO:0005886">
    <property type="term" value="C:plasma membrane"/>
    <property type="evidence" value="ECO:0007669"/>
    <property type="project" value="UniProtKB-SubCell"/>
</dbReference>
<evidence type="ECO:0000313" key="11">
    <source>
        <dbReference type="EMBL" id="KAK7603640.1"/>
    </source>
</evidence>
<dbReference type="SUPFAM" id="SSF56436">
    <property type="entry name" value="C-type lectin-like"/>
    <property type="match status" value="1"/>
</dbReference>
<keyword evidence="3" id="KW-0677">Repeat</keyword>
<keyword evidence="6" id="KW-0325">Glycoprotein</keyword>
<evidence type="ECO:0000259" key="10">
    <source>
        <dbReference type="PROSITE" id="PS50853"/>
    </source>
</evidence>
<keyword evidence="12" id="KW-1185">Reference proteome</keyword>
<dbReference type="Gene3D" id="3.10.100.10">
    <property type="entry name" value="Mannose-Binding Protein A, subunit A"/>
    <property type="match status" value="1"/>
</dbReference>
<dbReference type="EMBL" id="JBBCAQ010000006">
    <property type="protein sequence ID" value="KAK7603640.1"/>
    <property type="molecule type" value="Genomic_DNA"/>
</dbReference>
<dbReference type="FunFam" id="2.60.40.10:FF:000064">
    <property type="entry name" value="Contactin 1"/>
    <property type="match status" value="1"/>
</dbReference>
<dbReference type="FunFam" id="2.60.40.10:FF:000035">
    <property type="entry name" value="Contactin 1"/>
    <property type="match status" value="1"/>
</dbReference>
<dbReference type="Pfam" id="PF00041">
    <property type="entry name" value="fn3"/>
    <property type="match status" value="4"/>
</dbReference>
<dbReference type="PROSITE" id="PS50853">
    <property type="entry name" value="FN3"/>
    <property type="match status" value="4"/>
</dbReference>
<feature type="domain" description="Ig-like" evidence="9">
    <location>
        <begin position="323"/>
        <end position="378"/>
    </location>
</feature>
<dbReference type="PANTHER" id="PTHR44170">
    <property type="entry name" value="PROTEIN SIDEKICK"/>
    <property type="match status" value="1"/>
</dbReference>
<feature type="domain" description="Fibronectin type-III" evidence="10">
    <location>
        <begin position="1103"/>
        <end position="1201"/>
    </location>
</feature>
<dbReference type="SMART" id="SM00409">
    <property type="entry name" value="IG"/>
    <property type="match status" value="6"/>
</dbReference>
<reference evidence="11 12" key="1">
    <citation type="submission" date="2024-03" db="EMBL/GenBank/DDBJ databases">
        <title>Adaptation during the transition from Ophiocordyceps entomopathogen to insect associate is accompanied by gene loss and intensified selection.</title>
        <authorList>
            <person name="Ward C.M."/>
            <person name="Onetto C.A."/>
            <person name="Borneman A.R."/>
        </authorList>
    </citation>
    <scope>NUCLEOTIDE SEQUENCE [LARGE SCALE GENOMIC DNA]</scope>
    <source>
        <strain evidence="11">AWRI1</strain>
        <tissue evidence="11">Single Adult Female</tissue>
    </source>
</reference>
<keyword evidence="5" id="KW-1015">Disulfide bond</keyword>
<dbReference type="InterPro" id="IPR001304">
    <property type="entry name" value="C-type_lectin-like"/>
</dbReference>
<gene>
    <name evidence="11" type="ORF">V9T40_003639</name>
</gene>
<dbReference type="CDD" id="cd00037">
    <property type="entry name" value="CLECT"/>
    <property type="match status" value="1"/>
</dbReference>
<feature type="domain" description="Fibronectin type-III" evidence="10">
    <location>
        <begin position="1000"/>
        <end position="1098"/>
    </location>
</feature>
<dbReference type="InterPro" id="IPR016187">
    <property type="entry name" value="CTDL_fold"/>
</dbReference>
<dbReference type="AlphaFoldDB" id="A0AAN9TVQ6"/>
<evidence type="ECO:0000256" key="2">
    <source>
        <dbReference type="ARBA" id="ARBA00022475"/>
    </source>
</evidence>
<feature type="domain" description="Ig-like" evidence="9">
    <location>
        <begin position="688"/>
        <end position="781"/>
    </location>
</feature>
<evidence type="ECO:0000313" key="12">
    <source>
        <dbReference type="Proteomes" id="UP001367676"/>
    </source>
</evidence>
<feature type="chain" id="PRO_5042846372" description="Contactin" evidence="8">
    <location>
        <begin position="25"/>
        <end position="1234"/>
    </location>
</feature>
<dbReference type="PROSITE" id="PS50835">
    <property type="entry name" value="IG_LIKE"/>
    <property type="match status" value="6"/>
</dbReference>
<dbReference type="SUPFAM" id="SSF49265">
    <property type="entry name" value="Fibronectin type III"/>
    <property type="match status" value="2"/>
</dbReference>
<dbReference type="SMART" id="SM00408">
    <property type="entry name" value="IGc2"/>
    <property type="match status" value="5"/>
</dbReference>
<dbReference type="GO" id="GO:0098609">
    <property type="term" value="P:cell-cell adhesion"/>
    <property type="evidence" value="ECO:0007669"/>
    <property type="project" value="UniProtKB-ARBA"/>
</dbReference>
<feature type="domain" description="Ig-like" evidence="9">
    <location>
        <begin position="199"/>
        <end position="299"/>
    </location>
</feature>
<keyword evidence="7" id="KW-0393">Immunoglobulin domain</keyword>
<evidence type="ECO:0000256" key="8">
    <source>
        <dbReference type="SAM" id="SignalP"/>
    </source>
</evidence>
<dbReference type="FunFam" id="2.60.40.10:FF:001529">
    <property type="entry name" value="Cell adhesion molecule"/>
    <property type="match status" value="1"/>
</dbReference>
<accession>A0AAN9TVQ6</accession>
<dbReference type="PANTHER" id="PTHR44170:SF6">
    <property type="entry name" value="CONTACTIN"/>
    <property type="match status" value="1"/>
</dbReference>
<evidence type="ECO:0000256" key="4">
    <source>
        <dbReference type="ARBA" id="ARBA00023136"/>
    </source>
</evidence>
<dbReference type="InterPro" id="IPR003961">
    <property type="entry name" value="FN3_dom"/>
</dbReference>
<feature type="domain" description="Ig-like" evidence="9">
    <location>
        <begin position="597"/>
        <end position="683"/>
    </location>
</feature>
<sequence>MTLIKWNISTLLLFLLVISQFGNSFLQYIDSDIPLKCPENWIRHESSCYRFIKSPIRPRADAQRNCQAQNAELVNINSMDEHRFIERELTWQDPQHRRWYTGGKQQSPNYWINEGDGTSLNDLNSLFLPENYYDLSIPNRDFLVYNFTNRWGLEKVSGDEHLTYICEAPFSRLSYLVAEERSFSYGVDVDDPERIPRGPYFVRQPTNVVYDNQNARDYKDVVMTCIAKGYPVPTYEWFREEYENDKFISKKIDPLTDKRYSLSGGSLIINNPQQPDRGTYSCKASNIYGTIVSESVLLSFGYIGDFNLNRASESGYQNWGKAINCDPPEFYPGVKYYWSRPRFPDLVEEDKRVFVSNDGALYFSALERIDNGNYSCNVHGEDSGSSKGKNGPVFPLEVRQAPNAQQLVMANTFPKVFPGAPIAGHNVRLECVAFGYPVPSYNWTRKGAPLPSKARLENFNRVLIIPSVKMEDQGEYLCRATNDKDVKDKSIVLSIQAEPNFTIPLMDRHMDIHSELTWTCEAFGVPDVTYRWYRNGVPLVVDKLPPSDSNRYLIQDNILTIRNLNPERDPAMYQCQARNTLKTKYSSAQLRILSLAPTFKRRPLDPEMYAGEGQKVTIFCHPEAAPRPKFVWRKDDLLIGSGGPKLILEGNLTINPVSRSDAGYYTCTASNDYGMDITSTRLSILRLPSFIEILPPKITVIVGQSLELRCYASSEDRLDVAYVWTHNSLKLHSVVSTYNAIVVNGGSLWIHNISFANSGDYECIVHTVVGHIQTHTNVRVEGPPSSPGGVQIYSEGKKTIKLQWIDGSTNGRPILFYIIGARTTWNNEWINVTEVANINTRKIDLYTERKEVTLEDVVTPWASYEFRLYAVNELGTSPPSDPSPQHNIPPDRPYKYPSHVSGGGGKIGDLTITWRPLALEDQNGPNIHYKVYWRRRGIEREFQSRVLENKTREGVAIVPVSNEFYYTEYDVKVQAINDIGSGPESPIVTIYSAEDIPHIQPQGISAWPFNSTAMNVSWSPVTLTRENIRGRLIGYRLKYWKENSIEDSAVYYLSRYTRPWALIVGLHSDTQYFVKTMVFNGAGAGPESERILQRTYRKAPQSPPTSVFVKGVNPSTIRVVWRYVAPNQDEEPITGFKVRVWPMGEDISRATDTIVPLGSKLEAYVENLSPGKRYDIRVLAYSNGGDGRMSSPTVHIQMGREEAFVNSGSQNVNKFLFSLFTIIVTTLFSPSLFH</sequence>
<dbReference type="InterPro" id="IPR007110">
    <property type="entry name" value="Ig-like_dom"/>
</dbReference>
<feature type="domain" description="Ig-like" evidence="9">
    <location>
        <begin position="499"/>
        <end position="591"/>
    </location>
</feature>
<evidence type="ECO:0008006" key="13">
    <source>
        <dbReference type="Google" id="ProtNLM"/>
    </source>
</evidence>
<comment type="subcellular location">
    <subcellularLocation>
        <location evidence="1">Cell membrane</location>
    </subcellularLocation>
</comment>
<name>A0AAN9TVQ6_9HEMI</name>
<keyword evidence="4" id="KW-0472">Membrane</keyword>
<dbReference type="SMART" id="SM00034">
    <property type="entry name" value="CLECT"/>
    <property type="match status" value="1"/>
</dbReference>
<dbReference type="FunFam" id="2.60.40.10:FF:000005">
    <property type="entry name" value="Neuronal cell adhesion molecule"/>
    <property type="match status" value="1"/>
</dbReference>